<keyword evidence="3" id="KW-1185">Reference proteome</keyword>
<feature type="transmembrane region" description="Helical" evidence="1">
    <location>
        <begin position="165"/>
        <end position="188"/>
    </location>
</feature>
<comment type="caution">
    <text evidence="2">The sequence shown here is derived from an EMBL/GenBank/DDBJ whole genome shotgun (WGS) entry which is preliminary data.</text>
</comment>
<dbReference type="AlphaFoldDB" id="A0A2T7PJM6"/>
<protein>
    <submittedName>
        <fullName evidence="2">Uncharacterized protein</fullName>
    </submittedName>
</protein>
<evidence type="ECO:0000313" key="2">
    <source>
        <dbReference type="EMBL" id="PVD33618.1"/>
    </source>
</evidence>
<keyword evidence="1" id="KW-0472">Membrane</keyword>
<evidence type="ECO:0000256" key="1">
    <source>
        <dbReference type="SAM" id="Phobius"/>
    </source>
</evidence>
<dbReference type="Proteomes" id="UP000245119">
    <property type="component" value="Linkage Group LG3"/>
</dbReference>
<dbReference type="EMBL" id="PZQS01000003">
    <property type="protein sequence ID" value="PVD33618.1"/>
    <property type="molecule type" value="Genomic_DNA"/>
</dbReference>
<evidence type="ECO:0000313" key="3">
    <source>
        <dbReference type="Proteomes" id="UP000245119"/>
    </source>
</evidence>
<proteinExistence type="predicted"/>
<organism evidence="2 3">
    <name type="scientific">Pomacea canaliculata</name>
    <name type="common">Golden apple snail</name>
    <dbReference type="NCBI Taxonomy" id="400727"/>
    <lineage>
        <taxon>Eukaryota</taxon>
        <taxon>Metazoa</taxon>
        <taxon>Spiralia</taxon>
        <taxon>Lophotrochozoa</taxon>
        <taxon>Mollusca</taxon>
        <taxon>Gastropoda</taxon>
        <taxon>Caenogastropoda</taxon>
        <taxon>Architaenioglossa</taxon>
        <taxon>Ampullarioidea</taxon>
        <taxon>Ampullariidae</taxon>
        <taxon>Pomacea</taxon>
    </lineage>
</organism>
<keyword evidence="1" id="KW-0812">Transmembrane</keyword>
<gene>
    <name evidence="2" type="ORF">C0Q70_04876</name>
</gene>
<reference evidence="2 3" key="1">
    <citation type="submission" date="2018-04" db="EMBL/GenBank/DDBJ databases">
        <title>The genome of golden apple snail Pomacea canaliculata provides insight into stress tolerance and invasive adaptation.</title>
        <authorList>
            <person name="Liu C."/>
            <person name="Liu B."/>
            <person name="Ren Y."/>
            <person name="Zhang Y."/>
            <person name="Wang H."/>
            <person name="Li S."/>
            <person name="Jiang F."/>
            <person name="Yin L."/>
            <person name="Zhang G."/>
            <person name="Qian W."/>
            <person name="Fan W."/>
        </authorList>
    </citation>
    <scope>NUCLEOTIDE SEQUENCE [LARGE SCALE GENOMIC DNA]</scope>
    <source>
        <strain evidence="2">SZHN2017</strain>
        <tissue evidence="2">Muscle</tissue>
    </source>
</reference>
<name>A0A2T7PJM6_POMCA</name>
<sequence length="352" mass="38827">MAHGIDQCIVEQVCSRRQSVDDTRITHFQDVVDSRNASDEGGHCSLGFVSCNTVCQMFRRLFTAISNSVVAHLAVLDFVIIKGLIKEHSGKSTRIQFEGEKTHDYSIYTETNFYLDNIVYNNASCFTDSTSAPPPTSDDLLSTLVEEDNNKENQNANDEEESPKLIMIATILAVLLLVAAVVVVVLYFRRQRADGVTGSTKRSVTKDHESSIVMVNNDVYSISEGDNHTEDGIPLHEMGTPQDHTYYCMVHTLHPEPDPDVLVVHGRDNLSGSENYENFTLDKSNVKPPQSILGYEPGPVPSSSMSIICLLALDIKSTFVCVFLSSQTKVMKKNDDAIAISHSEDAAITCSL</sequence>
<accession>A0A2T7PJM6</accession>
<keyword evidence="1" id="KW-1133">Transmembrane helix</keyword>